<evidence type="ECO:0000256" key="2">
    <source>
        <dbReference type="ARBA" id="ARBA00022448"/>
    </source>
</evidence>
<dbReference type="Gene3D" id="3.40.50.300">
    <property type="entry name" value="P-loop containing nucleotide triphosphate hydrolases"/>
    <property type="match status" value="1"/>
</dbReference>
<feature type="domain" description="ABC transporter" evidence="5">
    <location>
        <begin position="2"/>
        <end position="231"/>
    </location>
</feature>
<dbReference type="InterPro" id="IPR027417">
    <property type="entry name" value="P-loop_NTPase"/>
</dbReference>
<dbReference type="InterPro" id="IPR050763">
    <property type="entry name" value="ABC_transporter_ATP-binding"/>
</dbReference>
<dbReference type="InterPro" id="IPR003593">
    <property type="entry name" value="AAA+_ATPase"/>
</dbReference>
<name>E7C5X1_9BACT</name>
<keyword evidence="3" id="KW-0547">Nucleotide-binding</keyword>
<evidence type="ECO:0000256" key="3">
    <source>
        <dbReference type="ARBA" id="ARBA00022741"/>
    </source>
</evidence>
<dbReference type="EMBL" id="GU567998">
    <property type="protein sequence ID" value="ADI22845.1"/>
    <property type="molecule type" value="Genomic_DNA"/>
</dbReference>
<dbReference type="SUPFAM" id="SSF52540">
    <property type="entry name" value="P-loop containing nucleoside triphosphate hydrolases"/>
    <property type="match status" value="1"/>
</dbReference>
<protein>
    <submittedName>
        <fullName evidence="6">ABC-type multidrug transport system, ATPase component</fullName>
    </submittedName>
</protein>
<evidence type="ECO:0000259" key="5">
    <source>
        <dbReference type="PROSITE" id="PS50893"/>
    </source>
</evidence>
<evidence type="ECO:0000313" key="6">
    <source>
        <dbReference type="EMBL" id="ADI22845.1"/>
    </source>
</evidence>
<dbReference type="PROSITE" id="PS50893">
    <property type="entry name" value="ABC_TRANSPORTER_2"/>
    <property type="match status" value="1"/>
</dbReference>
<comment type="similarity">
    <text evidence="1">Belongs to the ABC transporter superfamily.</text>
</comment>
<dbReference type="CDD" id="cd03230">
    <property type="entry name" value="ABC_DR_subfamily_A"/>
    <property type="match status" value="1"/>
</dbReference>
<dbReference type="GO" id="GO:0016887">
    <property type="term" value="F:ATP hydrolysis activity"/>
    <property type="evidence" value="ECO:0007669"/>
    <property type="project" value="InterPro"/>
</dbReference>
<proteinExistence type="inferred from homology"/>
<dbReference type="GO" id="GO:0005524">
    <property type="term" value="F:ATP binding"/>
    <property type="evidence" value="ECO:0007669"/>
    <property type="project" value="UniProtKB-KW"/>
</dbReference>
<sequence length="248" mass="27336">MISVDSVSKQYGALTAVDNLTFQVERGEIVGFVGPNGAGKSTMLKMLSTYLYPTSGHILVDGRDVVRESLEVRRRIGYLAGDTPLYRDMRVDKFLLFVGASRGLGKRELADSFERVVALCDIESVLLHRVHQCSTGFRQRIGLATALIHDPPVLLLDEPTHGFDPLQVIAFREMLRRLRPNRAILFSTHIVSDVEAISDRVLIIHLGRLLGNGRIDELADAAGVGASSSLETVFANLVRAAQDERERG</sequence>
<dbReference type="InterPro" id="IPR003439">
    <property type="entry name" value="ABC_transporter-like_ATP-bd"/>
</dbReference>
<keyword evidence="2" id="KW-0813">Transport</keyword>
<dbReference type="Pfam" id="PF00005">
    <property type="entry name" value="ABC_tran"/>
    <property type="match status" value="1"/>
</dbReference>
<dbReference type="AlphaFoldDB" id="E7C5X1"/>
<organism evidence="6">
    <name type="scientific">uncultured nuHF2 cluster bacterium HF0500_31B05</name>
    <dbReference type="NCBI Taxonomy" id="723589"/>
    <lineage>
        <taxon>Bacteria</taxon>
        <taxon>environmental samples</taxon>
    </lineage>
</organism>
<reference evidence="6" key="1">
    <citation type="submission" date="2010-01" db="EMBL/GenBank/DDBJ databases">
        <title>Genome fragments of uncultured bacteria from the North Pacific subtropical Gyre.</title>
        <authorList>
            <person name="Pham V.D."/>
            <person name="Delong E.F."/>
        </authorList>
    </citation>
    <scope>NUCLEOTIDE SEQUENCE</scope>
</reference>
<dbReference type="PANTHER" id="PTHR42711:SF5">
    <property type="entry name" value="ABC TRANSPORTER ATP-BINDING PROTEIN NATA"/>
    <property type="match status" value="1"/>
</dbReference>
<evidence type="ECO:0000256" key="4">
    <source>
        <dbReference type="ARBA" id="ARBA00022840"/>
    </source>
</evidence>
<evidence type="ECO:0000256" key="1">
    <source>
        <dbReference type="ARBA" id="ARBA00005417"/>
    </source>
</evidence>
<keyword evidence="4" id="KW-0067">ATP-binding</keyword>
<dbReference type="PANTHER" id="PTHR42711">
    <property type="entry name" value="ABC TRANSPORTER ATP-BINDING PROTEIN"/>
    <property type="match status" value="1"/>
</dbReference>
<dbReference type="SMART" id="SM00382">
    <property type="entry name" value="AAA"/>
    <property type="match status" value="1"/>
</dbReference>
<accession>E7C5X1</accession>